<sequence>MSDTAKSNQPRAVLLGVAGAGVVEVARELGRTHPDLSIVSVEQRASDAAGTAVSDVLIDRGEARYEQLIKQAALQALAEPSVVALPPQAPLNPEVAARLEELKSRGGVIIGFTAQLEELIRRTGLNAPRAAGLGPTRRMFANLMKEYETAYEPLVTHKMDTTGQSVTRVSERVFALIPGRAVS</sequence>
<evidence type="ECO:0000313" key="2">
    <source>
        <dbReference type="Proteomes" id="UP001247542"/>
    </source>
</evidence>
<comment type="caution">
    <text evidence="1">The sequence shown here is derived from an EMBL/GenBank/DDBJ whole genome shotgun (WGS) entry which is preliminary data.</text>
</comment>
<keyword evidence="2" id="KW-1185">Reference proteome</keyword>
<dbReference type="Proteomes" id="UP001247542">
    <property type="component" value="Unassembled WGS sequence"/>
</dbReference>
<dbReference type="Pfam" id="PF01202">
    <property type="entry name" value="SKI"/>
    <property type="match status" value="1"/>
</dbReference>
<dbReference type="RefSeq" id="WP_313273449.1">
    <property type="nucleotide sequence ID" value="NZ_JASXSX010000001.1"/>
</dbReference>
<dbReference type="Gene3D" id="3.40.50.300">
    <property type="entry name" value="P-loop containing nucleotide triphosphate hydrolases"/>
    <property type="match status" value="1"/>
</dbReference>
<evidence type="ECO:0000313" key="1">
    <source>
        <dbReference type="EMBL" id="MDT3767675.1"/>
    </source>
</evidence>
<dbReference type="GO" id="GO:0016301">
    <property type="term" value="F:kinase activity"/>
    <property type="evidence" value="ECO:0007669"/>
    <property type="project" value="UniProtKB-KW"/>
</dbReference>
<protein>
    <submittedName>
        <fullName evidence="1">Shikimate kinase</fullName>
    </submittedName>
</protein>
<reference evidence="1 2" key="1">
    <citation type="submission" date="2023-06" db="EMBL/GenBank/DDBJ databases">
        <title>Draft genome sequence of Gleimia hominis type strain CCUG 57540T.</title>
        <authorList>
            <person name="Salva-Serra F."/>
            <person name="Cardew S."/>
            <person name="Jensie Markopoulos S."/>
            <person name="Ohlen M."/>
            <person name="Inganas E."/>
            <person name="Svensson-Stadler L."/>
            <person name="Moore E.R.B."/>
        </authorList>
    </citation>
    <scope>NUCLEOTIDE SEQUENCE [LARGE SCALE GENOMIC DNA]</scope>
    <source>
        <strain evidence="1 2">CCUG 57540</strain>
    </source>
</reference>
<accession>A0ABU3IEK9</accession>
<keyword evidence="1" id="KW-0808">Transferase</keyword>
<proteinExistence type="predicted"/>
<keyword evidence="1" id="KW-0418">Kinase</keyword>
<gene>
    <name evidence="1" type="ORF">QS713_06310</name>
</gene>
<name>A0ABU3IEK9_9ACTO</name>
<dbReference type="InterPro" id="IPR031322">
    <property type="entry name" value="Shikimate/glucono_kinase"/>
</dbReference>
<organism evidence="1 2">
    <name type="scientific">Gleimia hominis</name>
    <dbReference type="NCBI Taxonomy" id="595468"/>
    <lineage>
        <taxon>Bacteria</taxon>
        <taxon>Bacillati</taxon>
        <taxon>Actinomycetota</taxon>
        <taxon>Actinomycetes</taxon>
        <taxon>Actinomycetales</taxon>
        <taxon>Actinomycetaceae</taxon>
        <taxon>Gleimia</taxon>
    </lineage>
</organism>
<dbReference type="EMBL" id="JASXSX010000001">
    <property type="protein sequence ID" value="MDT3767675.1"/>
    <property type="molecule type" value="Genomic_DNA"/>
</dbReference>
<dbReference type="InterPro" id="IPR027417">
    <property type="entry name" value="P-loop_NTPase"/>
</dbReference>
<dbReference type="SUPFAM" id="SSF52540">
    <property type="entry name" value="P-loop containing nucleoside triphosphate hydrolases"/>
    <property type="match status" value="1"/>
</dbReference>